<dbReference type="GO" id="GO:0000245">
    <property type="term" value="P:spliceosomal complex assembly"/>
    <property type="evidence" value="ECO:0007669"/>
    <property type="project" value="TreeGrafter"/>
</dbReference>
<keyword evidence="4 9" id="KW-0547">Nucleotide-binding</keyword>
<evidence type="ECO:0000256" key="2">
    <source>
        <dbReference type="ARBA" id="ARBA00022527"/>
    </source>
</evidence>
<dbReference type="PANTHER" id="PTHR47634:SF9">
    <property type="entry name" value="PROTEIN KINASE DOMAIN-CONTAINING PROTEIN-RELATED"/>
    <property type="match status" value="1"/>
</dbReference>
<keyword evidence="6 9" id="KW-0067">ATP-binding</keyword>
<dbReference type="GO" id="GO:0005737">
    <property type="term" value="C:cytoplasm"/>
    <property type="evidence" value="ECO:0007669"/>
    <property type="project" value="TreeGrafter"/>
</dbReference>
<keyword evidence="5" id="KW-0418">Kinase</keyword>
<dbReference type="InterPro" id="IPR000719">
    <property type="entry name" value="Prot_kinase_dom"/>
</dbReference>
<reference evidence="12 13" key="1">
    <citation type="submission" date="2014-02" db="EMBL/GenBank/DDBJ databases">
        <title>Transposable element dynamics among asymbiotic and ectomycorrhizal Amanita fungi.</title>
        <authorList>
            <consortium name="DOE Joint Genome Institute"/>
            <person name="Hess J."/>
            <person name="Skrede I."/>
            <person name="Wolfe B."/>
            <person name="LaButti K."/>
            <person name="Ohm R.A."/>
            <person name="Grigoriev I.V."/>
            <person name="Pringle A."/>
        </authorList>
    </citation>
    <scope>NUCLEOTIDE SEQUENCE [LARGE SCALE GENOMIC DNA]</scope>
    <source>
        <strain evidence="12 13">SKay4041</strain>
    </source>
</reference>
<feature type="binding site" evidence="9">
    <location>
        <position position="97"/>
    </location>
    <ligand>
        <name>ATP</name>
        <dbReference type="ChEBI" id="CHEBI:30616"/>
    </ligand>
</feature>
<comment type="catalytic activity">
    <reaction evidence="7">
        <text>L-threonyl-[protein] + ATP = O-phospho-L-threonyl-[protein] + ADP + H(+)</text>
        <dbReference type="Rhea" id="RHEA:46608"/>
        <dbReference type="Rhea" id="RHEA-COMP:11060"/>
        <dbReference type="Rhea" id="RHEA-COMP:11605"/>
        <dbReference type="ChEBI" id="CHEBI:15378"/>
        <dbReference type="ChEBI" id="CHEBI:30013"/>
        <dbReference type="ChEBI" id="CHEBI:30616"/>
        <dbReference type="ChEBI" id="CHEBI:61977"/>
        <dbReference type="ChEBI" id="CHEBI:456216"/>
        <dbReference type="EC" id="2.7.11.1"/>
    </reaction>
</comment>
<evidence type="ECO:0000256" key="6">
    <source>
        <dbReference type="ARBA" id="ARBA00022840"/>
    </source>
</evidence>
<keyword evidence="2 10" id="KW-0723">Serine/threonine-protein kinase</keyword>
<dbReference type="GO" id="GO:0004674">
    <property type="term" value="F:protein serine/threonine kinase activity"/>
    <property type="evidence" value="ECO:0007669"/>
    <property type="project" value="UniProtKB-KW"/>
</dbReference>
<dbReference type="SUPFAM" id="SSF56112">
    <property type="entry name" value="Protein kinase-like (PK-like)"/>
    <property type="match status" value="1"/>
</dbReference>
<dbReference type="AlphaFoldDB" id="A0A2A9ND73"/>
<dbReference type="PANTHER" id="PTHR47634">
    <property type="entry name" value="PROTEIN KINASE DOMAIN-CONTAINING PROTEIN-RELATED"/>
    <property type="match status" value="1"/>
</dbReference>
<dbReference type="GO" id="GO:0050684">
    <property type="term" value="P:regulation of mRNA processing"/>
    <property type="evidence" value="ECO:0007669"/>
    <property type="project" value="TreeGrafter"/>
</dbReference>
<evidence type="ECO:0000256" key="9">
    <source>
        <dbReference type="PROSITE-ProRule" id="PRU10141"/>
    </source>
</evidence>
<dbReference type="OrthoDB" id="5979581at2759"/>
<dbReference type="GO" id="GO:0005634">
    <property type="term" value="C:nucleus"/>
    <property type="evidence" value="ECO:0007669"/>
    <property type="project" value="TreeGrafter"/>
</dbReference>
<dbReference type="EMBL" id="KZ302080">
    <property type="protein sequence ID" value="PFH48018.1"/>
    <property type="molecule type" value="Genomic_DNA"/>
</dbReference>
<dbReference type="Proteomes" id="UP000242287">
    <property type="component" value="Unassembled WGS sequence"/>
</dbReference>
<organism evidence="12 13">
    <name type="scientific">Amanita thiersii Skay4041</name>
    <dbReference type="NCBI Taxonomy" id="703135"/>
    <lineage>
        <taxon>Eukaryota</taxon>
        <taxon>Fungi</taxon>
        <taxon>Dikarya</taxon>
        <taxon>Basidiomycota</taxon>
        <taxon>Agaricomycotina</taxon>
        <taxon>Agaricomycetes</taxon>
        <taxon>Agaricomycetidae</taxon>
        <taxon>Agaricales</taxon>
        <taxon>Pluteineae</taxon>
        <taxon>Amanitaceae</taxon>
        <taxon>Amanita</taxon>
    </lineage>
</organism>
<evidence type="ECO:0000256" key="1">
    <source>
        <dbReference type="ARBA" id="ARBA00012513"/>
    </source>
</evidence>
<comment type="similarity">
    <text evidence="10">Belongs to the protein kinase superfamily.</text>
</comment>
<dbReference type="STRING" id="703135.A0A2A9ND73"/>
<dbReference type="PROSITE" id="PS00108">
    <property type="entry name" value="PROTEIN_KINASE_ST"/>
    <property type="match status" value="1"/>
</dbReference>
<protein>
    <recommendedName>
        <fullName evidence="1">non-specific serine/threonine protein kinase</fullName>
        <ecNumber evidence="1">2.7.11.1</ecNumber>
    </recommendedName>
</protein>
<dbReference type="InterPro" id="IPR011009">
    <property type="entry name" value="Kinase-like_dom_sf"/>
</dbReference>
<dbReference type="EC" id="2.7.11.1" evidence="1"/>
<gene>
    <name evidence="12" type="ORF">AMATHDRAFT_76928</name>
</gene>
<evidence type="ECO:0000313" key="12">
    <source>
        <dbReference type="EMBL" id="PFH48018.1"/>
    </source>
</evidence>
<dbReference type="PROSITE" id="PS50011">
    <property type="entry name" value="PROTEIN_KINASE_DOM"/>
    <property type="match status" value="1"/>
</dbReference>
<sequence>MCRSIISRLVPLLRPLCHEPRPQSTAVSPIINGDKLLEEERMPFYHPRHFYPVRLGDILNERYQIATKIGFGTYSTVWLARDLFQWRWLAQRYVVIKVNATPNPANPGPSMQDELRICELVSTADLRHPGRHFVRSLLDTFTLAGQSGNHVCFVFEPLREPVWRYHVLKVMTQMMLHALDYLHRVCHVVHTDIKPGNIMMTLEDKALLEIDAQDEYNHPLPQKKYADHTIYLSRNDFGQSENKVITGILSLTDFGFSVLGDGPHYGPIQAEAYRAPEVILDAGWTYSADIWSLGVMLCELLEHQILFDAVSPAKYKYHEKLHLGYITKLLGPPPNDLLRKGRRTPLFYNSSGTALCSSFVEIPAQFSLESALQTIYGEEKAMFIRFVSRMLKWKPEGRCTAKELLDDPWLGYQYIKIMGPVIHLKFLFAASVIISP</sequence>
<dbReference type="InterPro" id="IPR051334">
    <property type="entry name" value="SRPK"/>
</dbReference>
<dbReference type="InterPro" id="IPR008271">
    <property type="entry name" value="Ser/Thr_kinase_AS"/>
</dbReference>
<keyword evidence="13" id="KW-1185">Reference proteome</keyword>
<keyword evidence="3" id="KW-0808">Transferase</keyword>
<evidence type="ECO:0000256" key="3">
    <source>
        <dbReference type="ARBA" id="ARBA00022679"/>
    </source>
</evidence>
<comment type="catalytic activity">
    <reaction evidence="8">
        <text>L-seryl-[protein] + ATP = O-phospho-L-seryl-[protein] + ADP + H(+)</text>
        <dbReference type="Rhea" id="RHEA:17989"/>
        <dbReference type="Rhea" id="RHEA-COMP:9863"/>
        <dbReference type="Rhea" id="RHEA-COMP:11604"/>
        <dbReference type="ChEBI" id="CHEBI:15378"/>
        <dbReference type="ChEBI" id="CHEBI:29999"/>
        <dbReference type="ChEBI" id="CHEBI:30616"/>
        <dbReference type="ChEBI" id="CHEBI:83421"/>
        <dbReference type="ChEBI" id="CHEBI:456216"/>
        <dbReference type="EC" id="2.7.11.1"/>
    </reaction>
</comment>
<dbReference type="PROSITE" id="PS00107">
    <property type="entry name" value="PROTEIN_KINASE_ATP"/>
    <property type="match status" value="1"/>
</dbReference>
<dbReference type="GO" id="GO:0005524">
    <property type="term" value="F:ATP binding"/>
    <property type="evidence" value="ECO:0007669"/>
    <property type="project" value="UniProtKB-UniRule"/>
</dbReference>
<feature type="domain" description="Protein kinase" evidence="11">
    <location>
        <begin position="63"/>
        <end position="410"/>
    </location>
</feature>
<evidence type="ECO:0000259" key="11">
    <source>
        <dbReference type="PROSITE" id="PS50011"/>
    </source>
</evidence>
<dbReference type="SMART" id="SM00220">
    <property type="entry name" value="S_TKc"/>
    <property type="match status" value="1"/>
</dbReference>
<accession>A0A2A9ND73</accession>
<dbReference type="Gene3D" id="1.10.510.10">
    <property type="entry name" value="Transferase(Phosphotransferase) domain 1"/>
    <property type="match status" value="1"/>
</dbReference>
<evidence type="ECO:0000313" key="13">
    <source>
        <dbReference type="Proteomes" id="UP000242287"/>
    </source>
</evidence>
<dbReference type="Pfam" id="PF00069">
    <property type="entry name" value="Pkinase"/>
    <property type="match status" value="1"/>
</dbReference>
<name>A0A2A9ND73_9AGAR</name>
<proteinExistence type="inferred from homology"/>
<evidence type="ECO:0000256" key="4">
    <source>
        <dbReference type="ARBA" id="ARBA00022741"/>
    </source>
</evidence>
<evidence type="ECO:0000256" key="8">
    <source>
        <dbReference type="ARBA" id="ARBA00048679"/>
    </source>
</evidence>
<evidence type="ECO:0000256" key="7">
    <source>
        <dbReference type="ARBA" id="ARBA00047899"/>
    </source>
</evidence>
<dbReference type="InterPro" id="IPR017441">
    <property type="entry name" value="Protein_kinase_ATP_BS"/>
</dbReference>
<evidence type="ECO:0000256" key="5">
    <source>
        <dbReference type="ARBA" id="ARBA00022777"/>
    </source>
</evidence>
<dbReference type="Gene3D" id="3.30.200.20">
    <property type="entry name" value="Phosphorylase Kinase, domain 1"/>
    <property type="match status" value="1"/>
</dbReference>
<evidence type="ECO:0000256" key="10">
    <source>
        <dbReference type="RuleBase" id="RU000304"/>
    </source>
</evidence>